<evidence type="ECO:0000256" key="1">
    <source>
        <dbReference type="SAM" id="MobiDB-lite"/>
    </source>
</evidence>
<name>A0A645BZI0_9ZZZZ</name>
<gene>
    <name evidence="2" type="ORF">SDC9_117043</name>
</gene>
<reference evidence="2" key="1">
    <citation type="submission" date="2019-08" db="EMBL/GenBank/DDBJ databases">
        <authorList>
            <person name="Kucharzyk K."/>
            <person name="Murdoch R.W."/>
            <person name="Higgins S."/>
            <person name="Loffler F."/>
        </authorList>
    </citation>
    <scope>NUCLEOTIDE SEQUENCE</scope>
</reference>
<feature type="compositionally biased region" description="Basic and acidic residues" evidence="1">
    <location>
        <begin position="8"/>
        <end position="31"/>
    </location>
</feature>
<accession>A0A645BZI0</accession>
<dbReference type="EMBL" id="VSSQ01023265">
    <property type="protein sequence ID" value="MPM70091.1"/>
    <property type="molecule type" value="Genomic_DNA"/>
</dbReference>
<sequence length="31" mass="3602">MLMHVQKQRLEATQERDKAQNSENSDKTTLA</sequence>
<feature type="region of interest" description="Disordered" evidence="1">
    <location>
        <begin position="1"/>
        <end position="31"/>
    </location>
</feature>
<organism evidence="2">
    <name type="scientific">bioreactor metagenome</name>
    <dbReference type="NCBI Taxonomy" id="1076179"/>
    <lineage>
        <taxon>unclassified sequences</taxon>
        <taxon>metagenomes</taxon>
        <taxon>ecological metagenomes</taxon>
    </lineage>
</organism>
<proteinExistence type="predicted"/>
<dbReference type="AlphaFoldDB" id="A0A645BZI0"/>
<comment type="caution">
    <text evidence="2">The sequence shown here is derived from an EMBL/GenBank/DDBJ whole genome shotgun (WGS) entry which is preliminary data.</text>
</comment>
<evidence type="ECO:0000313" key="2">
    <source>
        <dbReference type="EMBL" id="MPM70091.1"/>
    </source>
</evidence>
<protein>
    <submittedName>
        <fullName evidence="2">Uncharacterized protein</fullName>
    </submittedName>
</protein>